<dbReference type="GO" id="GO:0008730">
    <property type="term" value="F:L(+)-tartrate dehydratase activity"/>
    <property type="evidence" value="ECO:0007669"/>
    <property type="project" value="UniProtKB-EC"/>
</dbReference>
<evidence type="ECO:0000256" key="1">
    <source>
        <dbReference type="ARBA" id="ARBA00008876"/>
    </source>
</evidence>
<dbReference type="OrthoDB" id="9798978at2"/>
<dbReference type="Gene3D" id="3.20.130.10">
    <property type="entry name" value="Fe-S hydro-lyase, tartrate dehydratase beta-type, catalytic domain"/>
    <property type="match status" value="1"/>
</dbReference>
<dbReference type="PANTHER" id="PTHR43351">
    <property type="entry name" value="L(+)-TARTRATE DEHYDRATASE SUBUNIT BETA"/>
    <property type="match status" value="1"/>
</dbReference>
<protein>
    <recommendedName>
        <fullName evidence="5">L(+)-tartrate dehydratase subunit beta</fullName>
        <ecNumber evidence="4">4.2.1.32</ecNumber>
    </recommendedName>
</protein>
<evidence type="ECO:0000256" key="2">
    <source>
        <dbReference type="ARBA" id="ARBA00011103"/>
    </source>
</evidence>
<proteinExistence type="inferred from homology"/>
<dbReference type="RefSeq" id="WP_150999459.1">
    <property type="nucleotide sequence ID" value="NZ_VZZK01000007.1"/>
</dbReference>
<evidence type="ECO:0000256" key="4">
    <source>
        <dbReference type="ARBA" id="ARBA00039027"/>
    </source>
</evidence>
<dbReference type="AlphaFoldDB" id="A0A6L3T862"/>
<reference evidence="8 9" key="1">
    <citation type="submission" date="2019-09" db="EMBL/GenBank/DDBJ databases">
        <title>YIM 48816 draft genome.</title>
        <authorList>
            <person name="Jiang L."/>
        </authorList>
    </citation>
    <scope>NUCLEOTIDE SEQUENCE [LARGE SCALE GENOMIC DNA]</scope>
    <source>
        <strain evidence="8 9">YIM 48816</strain>
    </source>
</reference>
<dbReference type="Pfam" id="PF05683">
    <property type="entry name" value="Fumerase_C"/>
    <property type="match status" value="1"/>
</dbReference>
<evidence type="ECO:0000259" key="7">
    <source>
        <dbReference type="Pfam" id="PF05683"/>
    </source>
</evidence>
<keyword evidence="9" id="KW-1185">Reference proteome</keyword>
<evidence type="ECO:0000256" key="5">
    <source>
        <dbReference type="ARBA" id="ARBA00039250"/>
    </source>
</evidence>
<dbReference type="EMBL" id="VZZK01000007">
    <property type="protein sequence ID" value="KAB1079786.1"/>
    <property type="molecule type" value="Genomic_DNA"/>
</dbReference>
<sequence length="203" mass="22271">MAHHVLDMPAGEAAIRELRIGDTVTLRRWLFGIRDATLIHMFDRDRRTRLDLRGHAVIHTAPNVHRVAPAPEAPVGYAPFCIGTTTSMRMERFTDALMAREGVRLIVGKGGMGPQTLAAFAERGGAYLAIVGGAAALETTWIERIVDVDLDDLHPESLWQFAIHDFGPLLVGMDAHGGSLFAQVQRDVASRREAVLASLEESR</sequence>
<dbReference type="SUPFAM" id="SSF117457">
    <property type="entry name" value="FumA C-terminal domain-like"/>
    <property type="match status" value="1"/>
</dbReference>
<dbReference type="EC" id="4.2.1.32" evidence="4"/>
<evidence type="ECO:0000256" key="6">
    <source>
        <dbReference type="ARBA" id="ARBA00049253"/>
    </source>
</evidence>
<gene>
    <name evidence="8" type="ORF">F6X53_08435</name>
</gene>
<keyword evidence="3 8" id="KW-0456">Lyase</keyword>
<evidence type="ECO:0000313" key="9">
    <source>
        <dbReference type="Proteomes" id="UP000474159"/>
    </source>
</evidence>
<comment type="caution">
    <text evidence="8">The sequence shown here is derived from an EMBL/GenBank/DDBJ whole genome shotgun (WGS) entry which is preliminary data.</text>
</comment>
<comment type="similarity">
    <text evidence="1">Belongs to the class-I fumarase family.</text>
</comment>
<organism evidence="8 9">
    <name type="scientific">Methylobacterium soli</name>
    <dbReference type="NCBI Taxonomy" id="553447"/>
    <lineage>
        <taxon>Bacteria</taxon>
        <taxon>Pseudomonadati</taxon>
        <taxon>Pseudomonadota</taxon>
        <taxon>Alphaproteobacteria</taxon>
        <taxon>Hyphomicrobiales</taxon>
        <taxon>Methylobacteriaceae</taxon>
        <taxon>Methylobacterium</taxon>
    </lineage>
</organism>
<dbReference type="InterPro" id="IPR036660">
    <property type="entry name" value="Fe-S_hydroAse_TtdB_cat_sf"/>
</dbReference>
<evidence type="ECO:0000313" key="8">
    <source>
        <dbReference type="EMBL" id="KAB1079786.1"/>
    </source>
</evidence>
<name>A0A6L3T862_9HYPH</name>
<evidence type="ECO:0000256" key="3">
    <source>
        <dbReference type="ARBA" id="ARBA00023239"/>
    </source>
</evidence>
<dbReference type="Proteomes" id="UP000474159">
    <property type="component" value="Unassembled WGS sequence"/>
</dbReference>
<dbReference type="PANTHER" id="PTHR43351:SF3">
    <property type="entry name" value="L(+)-TARTRATE DEHYDRATASE SUBUNIT BETA"/>
    <property type="match status" value="1"/>
</dbReference>
<dbReference type="InterPro" id="IPR004647">
    <property type="entry name" value="Fe-S_hydro-lyase_TtdB-typ_cat"/>
</dbReference>
<comment type="catalytic activity">
    <reaction evidence="6">
        <text>(2R,3R)-tartrate = oxaloacetate + H2O</text>
        <dbReference type="Rhea" id="RHEA:15413"/>
        <dbReference type="ChEBI" id="CHEBI:15377"/>
        <dbReference type="ChEBI" id="CHEBI:16452"/>
        <dbReference type="ChEBI" id="CHEBI:30924"/>
        <dbReference type="EC" id="4.2.1.32"/>
    </reaction>
</comment>
<accession>A0A6L3T862</accession>
<comment type="subunit">
    <text evidence="2">Heterotetramer of two alpha and two beta subunits.</text>
</comment>
<feature type="domain" description="Fe-S hydro-lyase tartrate dehydratase beta-type catalytic" evidence="7">
    <location>
        <begin position="6"/>
        <end position="183"/>
    </location>
</feature>